<keyword evidence="2" id="KW-1185">Reference proteome</keyword>
<dbReference type="RefSeq" id="WP_379156960.1">
    <property type="nucleotide sequence ID" value="NZ_JBHSRJ010000006.1"/>
</dbReference>
<dbReference type="Proteomes" id="UP001596135">
    <property type="component" value="Unassembled WGS sequence"/>
</dbReference>
<reference evidence="2" key="1">
    <citation type="journal article" date="2019" name="Int. J. Syst. Evol. Microbiol.">
        <title>The Global Catalogue of Microorganisms (GCM) 10K type strain sequencing project: providing services to taxonomists for standard genome sequencing and annotation.</title>
        <authorList>
            <consortium name="The Broad Institute Genomics Platform"/>
            <consortium name="The Broad Institute Genome Sequencing Center for Infectious Disease"/>
            <person name="Wu L."/>
            <person name="Ma J."/>
        </authorList>
    </citation>
    <scope>NUCLEOTIDE SEQUENCE [LARGE SCALE GENOMIC DNA]</scope>
    <source>
        <strain evidence="2">CCUG 54522</strain>
    </source>
</reference>
<dbReference type="EMBL" id="JBHSRJ010000006">
    <property type="protein sequence ID" value="MFC6044840.1"/>
    <property type="molecule type" value="Genomic_DNA"/>
</dbReference>
<evidence type="ECO:0000313" key="2">
    <source>
        <dbReference type="Proteomes" id="UP001596135"/>
    </source>
</evidence>
<comment type="caution">
    <text evidence="1">The sequence shown here is derived from an EMBL/GenBank/DDBJ whole genome shotgun (WGS) entry which is preliminary data.</text>
</comment>
<protein>
    <recommendedName>
        <fullName evidence="3">SH3 domain-containing protein</fullName>
    </recommendedName>
</protein>
<evidence type="ECO:0000313" key="1">
    <source>
        <dbReference type="EMBL" id="MFC6044840.1"/>
    </source>
</evidence>
<organism evidence="1 2">
    <name type="scientific">Nocardioides hankookensis</name>
    <dbReference type="NCBI Taxonomy" id="443157"/>
    <lineage>
        <taxon>Bacteria</taxon>
        <taxon>Bacillati</taxon>
        <taxon>Actinomycetota</taxon>
        <taxon>Actinomycetes</taxon>
        <taxon>Propionibacteriales</taxon>
        <taxon>Nocardioidaceae</taxon>
        <taxon>Nocardioides</taxon>
    </lineage>
</organism>
<gene>
    <name evidence="1" type="ORF">ACFPYL_17250</name>
</gene>
<sequence length="92" mass="9980">MTNSIADQIPPHTTLRTAQVGEPFQVRLAGVAPGDRDVVTVYDQVVIGDRAIVRSEAGKGFWHVEVDRSSAGSTPTAIFEAHETACFVFPKR</sequence>
<name>A0ABW1LLM7_9ACTN</name>
<proteinExistence type="predicted"/>
<accession>A0ABW1LLM7</accession>
<evidence type="ECO:0008006" key="3">
    <source>
        <dbReference type="Google" id="ProtNLM"/>
    </source>
</evidence>